<dbReference type="GO" id="GO:0016987">
    <property type="term" value="F:sigma factor activity"/>
    <property type="evidence" value="ECO:0007669"/>
    <property type="project" value="UniProtKB-KW"/>
</dbReference>
<keyword evidence="4" id="KW-0238">DNA-binding</keyword>
<keyword evidence="10" id="KW-1185">Reference proteome</keyword>
<dbReference type="Pfam" id="PF04542">
    <property type="entry name" value="Sigma70_r2"/>
    <property type="match status" value="1"/>
</dbReference>
<dbReference type="SUPFAM" id="SSF88946">
    <property type="entry name" value="Sigma2 domain of RNA polymerase sigma factors"/>
    <property type="match status" value="1"/>
</dbReference>
<feature type="domain" description="RNA polymerase sigma-70 region 2" evidence="7">
    <location>
        <begin position="25"/>
        <end position="96"/>
    </location>
</feature>
<dbReference type="PANTHER" id="PTHR43133">
    <property type="entry name" value="RNA POLYMERASE ECF-TYPE SIGMA FACTO"/>
    <property type="match status" value="1"/>
</dbReference>
<name>A0A7W4VRJ1_9ACTN</name>
<dbReference type="RefSeq" id="WP_183590504.1">
    <property type="nucleotide sequence ID" value="NZ_JACHWR010000001.1"/>
</dbReference>
<accession>A0A7W4VRJ1</accession>
<keyword evidence="3" id="KW-0731">Sigma factor</keyword>
<evidence type="ECO:0000256" key="6">
    <source>
        <dbReference type="SAM" id="MobiDB-lite"/>
    </source>
</evidence>
<dbReference type="Gene3D" id="1.10.1740.10">
    <property type="match status" value="1"/>
</dbReference>
<reference evidence="9 10" key="1">
    <citation type="submission" date="2020-08" db="EMBL/GenBank/DDBJ databases">
        <title>Sequencing the genomes of 1000 actinobacteria strains.</title>
        <authorList>
            <person name="Klenk H.-P."/>
        </authorList>
    </citation>
    <scope>NUCLEOTIDE SEQUENCE [LARGE SCALE GENOMIC DNA]</scope>
    <source>
        <strain evidence="9 10">DSM 105498</strain>
    </source>
</reference>
<evidence type="ECO:0000256" key="1">
    <source>
        <dbReference type="ARBA" id="ARBA00010641"/>
    </source>
</evidence>
<dbReference type="SUPFAM" id="SSF88659">
    <property type="entry name" value="Sigma3 and sigma4 domains of RNA polymerase sigma factors"/>
    <property type="match status" value="1"/>
</dbReference>
<evidence type="ECO:0000313" key="9">
    <source>
        <dbReference type="EMBL" id="MBB3040476.1"/>
    </source>
</evidence>
<comment type="similarity">
    <text evidence="1">Belongs to the sigma-70 factor family. ECF subfamily.</text>
</comment>
<dbReference type="InterPro" id="IPR007627">
    <property type="entry name" value="RNA_pol_sigma70_r2"/>
</dbReference>
<evidence type="ECO:0000256" key="3">
    <source>
        <dbReference type="ARBA" id="ARBA00023082"/>
    </source>
</evidence>
<comment type="caution">
    <text evidence="9">The sequence shown here is derived from an EMBL/GenBank/DDBJ whole genome shotgun (WGS) entry which is preliminary data.</text>
</comment>
<dbReference type="InterPro" id="IPR039425">
    <property type="entry name" value="RNA_pol_sigma-70-like"/>
</dbReference>
<sequence>MPGPRRDGPLVSAARDGDEAAWRELYARHARRLEAWLASLPSGDPTASPEDVAAEAWLTAAGKIGEFTGSDDDFAGWLFTIARLTLNNRRRAARRRRTDPREPDPADHAWGVVGSPEGAVVGQAETRRLLALLSPREADVLACLEVVGLDVATTARALGLSPTAVRVARHRALRRLRQQVAGTDEP</sequence>
<dbReference type="PANTHER" id="PTHR43133:SF8">
    <property type="entry name" value="RNA POLYMERASE SIGMA FACTOR HI_1459-RELATED"/>
    <property type="match status" value="1"/>
</dbReference>
<dbReference type="Pfam" id="PF08281">
    <property type="entry name" value="Sigma70_r4_2"/>
    <property type="match status" value="1"/>
</dbReference>
<dbReference type="NCBIfam" id="TIGR02937">
    <property type="entry name" value="sigma70-ECF"/>
    <property type="match status" value="1"/>
</dbReference>
<organism evidence="9 10">
    <name type="scientific">Nocardioides soli</name>
    <dbReference type="NCBI Taxonomy" id="1036020"/>
    <lineage>
        <taxon>Bacteria</taxon>
        <taxon>Bacillati</taxon>
        <taxon>Actinomycetota</taxon>
        <taxon>Actinomycetes</taxon>
        <taxon>Propionibacteriales</taxon>
        <taxon>Nocardioidaceae</taxon>
        <taxon>Nocardioides</taxon>
    </lineage>
</organism>
<protein>
    <submittedName>
        <fullName evidence="9">RNA polymerase sigma-70 factor (ECF subfamily)</fullName>
    </submittedName>
</protein>
<dbReference type="Gene3D" id="1.10.10.10">
    <property type="entry name" value="Winged helix-like DNA-binding domain superfamily/Winged helix DNA-binding domain"/>
    <property type="match status" value="1"/>
</dbReference>
<dbReference type="GO" id="GO:0006352">
    <property type="term" value="P:DNA-templated transcription initiation"/>
    <property type="evidence" value="ECO:0007669"/>
    <property type="project" value="InterPro"/>
</dbReference>
<dbReference type="GO" id="GO:0003677">
    <property type="term" value="F:DNA binding"/>
    <property type="evidence" value="ECO:0007669"/>
    <property type="project" value="UniProtKB-KW"/>
</dbReference>
<dbReference type="InterPro" id="IPR013324">
    <property type="entry name" value="RNA_pol_sigma_r3/r4-like"/>
</dbReference>
<dbReference type="EMBL" id="JACHWR010000001">
    <property type="protein sequence ID" value="MBB3040476.1"/>
    <property type="molecule type" value="Genomic_DNA"/>
</dbReference>
<evidence type="ECO:0000259" key="7">
    <source>
        <dbReference type="Pfam" id="PF04542"/>
    </source>
</evidence>
<keyword evidence="5" id="KW-0804">Transcription</keyword>
<dbReference type="Proteomes" id="UP000589626">
    <property type="component" value="Unassembled WGS sequence"/>
</dbReference>
<dbReference type="InterPro" id="IPR013249">
    <property type="entry name" value="RNA_pol_sigma70_r4_t2"/>
</dbReference>
<keyword evidence="2" id="KW-0805">Transcription regulation</keyword>
<feature type="domain" description="RNA polymerase sigma factor 70 region 4 type 2" evidence="8">
    <location>
        <begin position="126"/>
        <end position="176"/>
    </location>
</feature>
<dbReference type="AlphaFoldDB" id="A0A7W4VRJ1"/>
<dbReference type="InterPro" id="IPR014284">
    <property type="entry name" value="RNA_pol_sigma-70_dom"/>
</dbReference>
<evidence type="ECO:0000256" key="4">
    <source>
        <dbReference type="ARBA" id="ARBA00023125"/>
    </source>
</evidence>
<feature type="region of interest" description="Disordered" evidence="6">
    <location>
        <begin position="90"/>
        <end position="111"/>
    </location>
</feature>
<evidence type="ECO:0000256" key="2">
    <source>
        <dbReference type="ARBA" id="ARBA00023015"/>
    </source>
</evidence>
<evidence type="ECO:0000259" key="8">
    <source>
        <dbReference type="Pfam" id="PF08281"/>
    </source>
</evidence>
<gene>
    <name evidence="9" type="ORF">FHU40_000277</name>
</gene>
<dbReference type="InterPro" id="IPR013325">
    <property type="entry name" value="RNA_pol_sigma_r2"/>
</dbReference>
<evidence type="ECO:0000256" key="5">
    <source>
        <dbReference type="ARBA" id="ARBA00023163"/>
    </source>
</evidence>
<dbReference type="InterPro" id="IPR036388">
    <property type="entry name" value="WH-like_DNA-bd_sf"/>
</dbReference>
<proteinExistence type="inferred from homology"/>
<evidence type="ECO:0000313" key="10">
    <source>
        <dbReference type="Proteomes" id="UP000589626"/>
    </source>
</evidence>